<evidence type="ECO:0000313" key="1">
    <source>
        <dbReference type="EMBL" id="BAS01851.1"/>
    </source>
</evidence>
<dbReference type="AlphaFoldDB" id="A0A0H5BI12"/>
<keyword evidence="1" id="KW-0542">Nucleomorph</keyword>
<sequence length="283" mass="34412">MKISYTTIKNHYFAFTNSYNNRMKILLTYFLKIYYEKKDQKNNFSFYFSYIIFNILQKHRNNSVLKDHYDFLHNHSLSSYNFTTINFRQIPVLLQLFINRLFKYILKENIIEVLSKIDSIKLMNLIFEIYDLKIWKLFTDINHDPDILAKIKIFNFEVFKNRFFLKKQGKIIETVRDSDTMICKEGYKWVQKYLAALFFLNKTNSIIPSILAYKRILLKKYFHFYTLCASSQGLQISLAHLLNYYFPRKKVDYSFFLNLFHQKSYFSLERTIQCIIEIILCYL</sequence>
<protein>
    <submittedName>
        <fullName evidence="1">Uncharacterized protein</fullName>
    </submittedName>
</protein>
<proteinExistence type="predicted"/>
<accession>A0A0H5BI12</accession>
<dbReference type="EMBL" id="AB996603">
    <property type="protein sequence ID" value="BAS01851.1"/>
    <property type="molecule type" value="Genomic_DNA"/>
</dbReference>
<geneLocation type="nucleomorph" evidence="1"/>
<organism evidence="1">
    <name type="scientific">Amorphochlora amoebiformis</name>
    <dbReference type="NCBI Taxonomy" id="1561963"/>
    <lineage>
        <taxon>Eukaryota</taxon>
        <taxon>Sar</taxon>
        <taxon>Rhizaria</taxon>
        <taxon>Cercozoa</taxon>
        <taxon>Chlorarachniophyceae</taxon>
        <taxon>Amorphochlora</taxon>
    </lineage>
</organism>
<name>A0A0H5BI12_9EUKA</name>
<reference evidence="1" key="1">
    <citation type="journal article" date="2015" name="Genome Biol. Evol.">
        <title>Nucleomorph Genome Sequences of Two Chlorarachniophytes, Amorphochlora amoebiformis and Lotharella vacuolata.</title>
        <authorList>
            <person name="Suzuki S."/>
            <person name="Shirato S."/>
            <person name="Hirakawa Y."/>
            <person name="Ishida K."/>
        </authorList>
    </citation>
    <scope>NUCLEOTIDE SEQUENCE</scope>
    <source>
        <strain evidence="1">CCMP2058</strain>
    </source>
</reference>